<protein>
    <submittedName>
        <fullName evidence="1">Uncharacterized protein</fullName>
    </submittedName>
</protein>
<dbReference type="EMBL" id="FNBH01000002">
    <property type="protein sequence ID" value="SDF75947.1"/>
    <property type="molecule type" value="Genomic_DNA"/>
</dbReference>
<reference evidence="2" key="1">
    <citation type="submission" date="2016-10" db="EMBL/GenBank/DDBJ databases">
        <authorList>
            <person name="Varghese N."/>
            <person name="Submissions S."/>
        </authorList>
    </citation>
    <scope>NUCLEOTIDE SEQUENCE [LARGE SCALE GENOMIC DNA]</scope>
    <source>
        <strain evidence="2">DSM 19684</strain>
    </source>
</reference>
<evidence type="ECO:0000313" key="2">
    <source>
        <dbReference type="Proteomes" id="UP000199203"/>
    </source>
</evidence>
<dbReference type="STRING" id="454006.SAMN05421825_2046"/>
<dbReference type="RefSeq" id="WP_089873354.1">
    <property type="nucleotide sequence ID" value="NZ_FNBH01000002.1"/>
</dbReference>
<keyword evidence="2" id="KW-1185">Reference proteome</keyword>
<accession>A0A1G7NPU9</accession>
<name>A0A1G7NPU9_9FLAO</name>
<dbReference type="OrthoDB" id="1270857at2"/>
<dbReference type="AlphaFoldDB" id="A0A1G7NPU9"/>
<evidence type="ECO:0000313" key="1">
    <source>
        <dbReference type="EMBL" id="SDF75947.1"/>
    </source>
</evidence>
<dbReference type="PROSITE" id="PS51257">
    <property type="entry name" value="PROKAR_LIPOPROTEIN"/>
    <property type="match status" value="1"/>
</dbReference>
<gene>
    <name evidence="1" type="ORF">SAMN05421825_2046</name>
</gene>
<dbReference type="Proteomes" id="UP000199203">
    <property type="component" value="Unassembled WGS sequence"/>
</dbReference>
<organism evidence="1 2">
    <name type="scientific">Epilithonimonas hungarica</name>
    <dbReference type="NCBI Taxonomy" id="454006"/>
    <lineage>
        <taxon>Bacteria</taxon>
        <taxon>Pseudomonadati</taxon>
        <taxon>Bacteroidota</taxon>
        <taxon>Flavobacteriia</taxon>
        <taxon>Flavobacteriales</taxon>
        <taxon>Weeksellaceae</taxon>
        <taxon>Chryseobacterium group</taxon>
        <taxon>Epilithonimonas</taxon>
    </lineage>
</organism>
<sequence length="246" mass="27576">MKKILLGIALCVVALQSCKKDNDEEEIVVVPIADQNAYDDAAAIKFMESNYFNDKGVITAFDDTVTTDDNYPKLSSYPHETLPSGVIYIKRAETFQPNPGKEIAPTDVISIMQVTKTYIATKTDDKIAYSSESTFINNVTTSGVPSTDPAYFYVKQSVLDAYNKANNTTVGRDFYEIEGLQEGLKHFKSFDNLDPSTDYNMQGVIIVPSRAAYARDNTIYGTVYANRSFVFNFQLYNTRTRLDSEK</sequence>
<proteinExistence type="predicted"/>